<accession>A0ABR4AP66</accession>
<comment type="caution">
    <text evidence="1">The sequence shown here is derived from an EMBL/GenBank/DDBJ whole genome shotgun (WGS) entry which is preliminary data.</text>
</comment>
<proteinExistence type="predicted"/>
<gene>
    <name evidence="1" type="ORF">N7G274_001264</name>
</gene>
<name>A0ABR4AP66_9LECA</name>
<keyword evidence="2" id="KW-1185">Reference proteome</keyword>
<dbReference type="Proteomes" id="UP001590950">
    <property type="component" value="Unassembled WGS sequence"/>
</dbReference>
<protein>
    <submittedName>
        <fullName evidence="1">Uncharacterized protein</fullName>
    </submittedName>
</protein>
<reference evidence="1 2" key="1">
    <citation type="submission" date="2024-09" db="EMBL/GenBank/DDBJ databases">
        <title>Rethinking Asexuality: The Enigmatic Case of Functional Sexual Genes in Lepraria (Stereocaulaceae).</title>
        <authorList>
            <person name="Doellman M."/>
            <person name="Sun Y."/>
            <person name="Barcenas-Pena A."/>
            <person name="Lumbsch H.T."/>
            <person name="Grewe F."/>
        </authorList>
    </citation>
    <scope>NUCLEOTIDE SEQUENCE [LARGE SCALE GENOMIC DNA]</scope>
    <source>
        <strain evidence="1 2">Mercado 3170</strain>
    </source>
</reference>
<organism evidence="1 2">
    <name type="scientific">Stereocaulon virgatum</name>
    <dbReference type="NCBI Taxonomy" id="373712"/>
    <lineage>
        <taxon>Eukaryota</taxon>
        <taxon>Fungi</taxon>
        <taxon>Dikarya</taxon>
        <taxon>Ascomycota</taxon>
        <taxon>Pezizomycotina</taxon>
        <taxon>Lecanoromycetes</taxon>
        <taxon>OSLEUM clade</taxon>
        <taxon>Lecanoromycetidae</taxon>
        <taxon>Lecanorales</taxon>
        <taxon>Lecanorineae</taxon>
        <taxon>Stereocaulaceae</taxon>
        <taxon>Stereocaulon</taxon>
    </lineage>
</organism>
<evidence type="ECO:0000313" key="2">
    <source>
        <dbReference type="Proteomes" id="UP001590950"/>
    </source>
</evidence>
<sequence>MVHNNGHSTSAAITFDGDGASTLDIASHRSTVIEETELLRIVERNGTQPLIAREDHRERMKERSTAATEHEAREHIKIIKLWLWTRYDVDTQTLNEETEAKEE</sequence>
<dbReference type="EMBL" id="JBEFKJ010000003">
    <property type="protein sequence ID" value="KAL2047245.1"/>
    <property type="molecule type" value="Genomic_DNA"/>
</dbReference>
<evidence type="ECO:0000313" key="1">
    <source>
        <dbReference type="EMBL" id="KAL2047245.1"/>
    </source>
</evidence>